<dbReference type="AlphaFoldDB" id="A0AAD7NZB1"/>
<dbReference type="EMBL" id="JARJLG010000004">
    <property type="protein sequence ID" value="KAJ7781870.1"/>
    <property type="molecule type" value="Genomic_DNA"/>
</dbReference>
<name>A0AAD7NZB1_9AGAR</name>
<comment type="caution">
    <text evidence="2">The sequence shown here is derived from an EMBL/GenBank/DDBJ whole genome shotgun (WGS) entry which is preliminary data.</text>
</comment>
<organism evidence="2 3">
    <name type="scientific">Mycena maculata</name>
    <dbReference type="NCBI Taxonomy" id="230809"/>
    <lineage>
        <taxon>Eukaryota</taxon>
        <taxon>Fungi</taxon>
        <taxon>Dikarya</taxon>
        <taxon>Basidiomycota</taxon>
        <taxon>Agaricomycotina</taxon>
        <taxon>Agaricomycetes</taxon>
        <taxon>Agaricomycetidae</taxon>
        <taxon>Agaricales</taxon>
        <taxon>Marasmiineae</taxon>
        <taxon>Mycenaceae</taxon>
        <taxon>Mycena</taxon>
    </lineage>
</organism>
<gene>
    <name evidence="2" type="ORF">DFH07DRAFT_764880</name>
</gene>
<reference evidence="2" key="1">
    <citation type="submission" date="2023-03" db="EMBL/GenBank/DDBJ databases">
        <title>Massive genome expansion in bonnet fungi (Mycena s.s.) driven by repeated elements and novel gene families across ecological guilds.</title>
        <authorList>
            <consortium name="Lawrence Berkeley National Laboratory"/>
            <person name="Harder C.B."/>
            <person name="Miyauchi S."/>
            <person name="Viragh M."/>
            <person name="Kuo A."/>
            <person name="Thoen E."/>
            <person name="Andreopoulos B."/>
            <person name="Lu D."/>
            <person name="Skrede I."/>
            <person name="Drula E."/>
            <person name="Henrissat B."/>
            <person name="Morin E."/>
            <person name="Kohler A."/>
            <person name="Barry K."/>
            <person name="LaButti K."/>
            <person name="Morin E."/>
            <person name="Salamov A."/>
            <person name="Lipzen A."/>
            <person name="Mereny Z."/>
            <person name="Hegedus B."/>
            <person name="Baldrian P."/>
            <person name="Stursova M."/>
            <person name="Weitz H."/>
            <person name="Taylor A."/>
            <person name="Grigoriev I.V."/>
            <person name="Nagy L.G."/>
            <person name="Martin F."/>
            <person name="Kauserud H."/>
        </authorList>
    </citation>
    <scope>NUCLEOTIDE SEQUENCE</scope>
    <source>
        <strain evidence="2">CBHHK188m</strain>
    </source>
</reference>
<dbReference type="Proteomes" id="UP001215280">
    <property type="component" value="Unassembled WGS sequence"/>
</dbReference>
<evidence type="ECO:0000256" key="1">
    <source>
        <dbReference type="SAM" id="MobiDB-lite"/>
    </source>
</evidence>
<accession>A0AAD7NZB1</accession>
<feature type="compositionally biased region" description="Basic and acidic residues" evidence="1">
    <location>
        <begin position="447"/>
        <end position="456"/>
    </location>
</feature>
<evidence type="ECO:0000313" key="2">
    <source>
        <dbReference type="EMBL" id="KAJ7781870.1"/>
    </source>
</evidence>
<evidence type="ECO:0000313" key="3">
    <source>
        <dbReference type="Proteomes" id="UP001215280"/>
    </source>
</evidence>
<keyword evidence="3" id="KW-1185">Reference proteome</keyword>
<feature type="compositionally biased region" description="Basic residues" evidence="1">
    <location>
        <begin position="432"/>
        <end position="446"/>
    </location>
</feature>
<protein>
    <submittedName>
        <fullName evidence="2">Uncharacterized protein</fullName>
    </submittedName>
</protein>
<proteinExistence type="predicted"/>
<sequence>MPVTQWLWNTRTTPSLPHYLYMPEAIEKRVLAAFLALFICWARTHFPAGSSRVIGIWTDICKQVKAGLHQLCSRFTWVDDRTDTIYHLDGQCLVSPVNKILARSIKWNETQNDGSFLLITTTSDTVRYSHELSVHGKPESVTSSRRANLIRGFNKMSDSSHKDNFFNVTASKTNMVDAPSFFDSGEVAQAILLFDGLGPVIFGEHWEDILDKEGEEATKDMMDSYRRLPQTLMHVQNLSLKPLTKPISEEKNYLASQREDTVNPLVRYLTEELDAQIPVEESVGGCFDTTDLYVPQSGFYRLQLNQNPKKRKRWYKRNKMWIKMRAKKLYSQMTQGINPSNSPPEAIHFLRLSDEERQTKTIQYIQTFEKDLTEEQQQLAIRAKNPHRNPHIGIQKGTQTQIKKEMDLRSEATKELRGSLGREPTNEEVLKKKGGKKGRKRKKVRRDMKGKDEAHDTSFTIKSKRLQAKFDGPEAARLLQTQATRTLGIRQRASPKKKKATDLEELIAFDSD</sequence>
<feature type="region of interest" description="Disordered" evidence="1">
    <location>
        <begin position="409"/>
        <end position="459"/>
    </location>
</feature>